<keyword evidence="3" id="KW-1185">Reference proteome</keyword>
<dbReference type="ProteomicsDB" id="355519"/>
<reference evidence="1" key="3">
    <citation type="submission" date="2025-08" db="UniProtKB">
        <authorList>
            <consortium name="Ensembl"/>
        </authorList>
    </citation>
    <scope>IDENTIFICATION</scope>
    <source>
        <strain evidence="1">C57BL/6J</strain>
    </source>
</reference>
<evidence type="ECO:0000313" key="3">
    <source>
        <dbReference type="Proteomes" id="UP000000589"/>
    </source>
</evidence>
<proteinExistence type="predicted"/>
<dbReference type="VEuPathDB" id="HostDB:ENSMUSG00000026027"/>
<accession>M0QW98</accession>
<dbReference type="HOGENOM" id="CLU_2249193_0_0_1"/>
<sequence>MSLLDCFCASRTRVESLRPEKQSETSIHQYLDAGVLLTLPLAFSLRCLPLSLEEQGHSGSTRPVVCAHLQPSVLFQDAHSCHFEANRLMSQPFPGPLRLLEPVR</sequence>
<organism evidence="1 3">
    <name type="scientific">Mus musculus</name>
    <name type="common">Mouse</name>
    <dbReference type="NCBI Taxonomy" id="10090"/>
    <lineage>
        <taxon>Eukaryota</taxon>
        <taxon>Metazoa</taxon>
        <taxon>Chordata</taxon>
        <taxon>Craniata</taxon>
        <taxon>Vertebrata</taxon>
        <taxon>Euteleostomi</taxon>
        <taxon>Mammalia</taxon>
        <taxon>Eutheria</taxon>
        <taxon>Euarchontoglires</taxon>
        <taxon>Glires</taxon>
        <taxon>Rodentia</taxon>
        <taxon>Myomorpha</taxon>
        <taxon>Muroidea</taxon>
        <taxon>Muridae</taxon>
        <taxon>Murinae</taxon>
        <taxon>Mus</taxon>
        <taxon>Mus</taxon>
    </lineage>
</organism>
<evidence type="ECO:0000313" key="1">
    <source>
        <dbReference type="Ensembl" id="ENSMUSP00000137724.2"/>
    </source>
</evidence>
<dbReference type="AGR" id="MGI:2144047"/>
<dbReference type="GeneTree" id="ENSGT00940000155390"/>
<evidence type="ECO:0000313" key="2">
    <source>
        <dbReference type="MGI" id="MGI:2144047"/>
    </source>
</evidence>
<dbReference type="ExpressionAtlas" id="M0QW98">
    <property type="expression patterns" value="baseline and differential"/>
</dbReference>
<dbReference type="MGI" id="MGI:2144047">
    <property type="gene designation" value="Stradb"/>
</dbReference>
<dbReference type="Bgee" id="ENSMUSG00000026027">
    <property type="expression patterns" value="Expressed in vastus lateralis and 236 other cell types or tissues"/>
</dbReference>
<name>M0QW98_MOUSE</name>
<reference evidence="1 3" key="1">
    <citation type="journal article" date="2009" name="PLoS Biol.">
        <title>Lineage-specific biology revealed by a finished genome assembly of the mouse.</title>
        <authorList>
            <consortium name="Mouse Genome Sequencing Consortium"/>
            <person name="Church D.M."/>
            <person name="Goodstadt L."/>
            <person name="Hillier L.W."/>
            <person name="Zody M.C."/>
            <person name="Goldstein S."/>
            <person name="She X."/>
            <person name="Bult C.J."/>
            <person name="Agarwala R."/>
            <person name="Cherry J.L."/>
            <person name="DiCuccio M."/>
            <person name="Hlavina W."/>
            <person name="Kapustin Y."/>
            <person name="Meric P."/>
            <person name="Maglott D."/>
            <person name="Birtle Z."/>
            <person name="Marques A.C."/>
            <person name="Graves T."/>
            <person name="Zhou S."/>
            <person name="Teague B."/>
            <person name="Potamousis K."/>
            <person name="Churas C."/>
            <person name="Place M."/>
            <person name="Herschleb J."/>
            <person name="Runnheim R."/>
            <person name="Forrest D."/>
            <person name="Amos-Landgraf J."/>
            <person name="Schwartz D.C."/>
            <person name="Cheng Z."/>
            <person name="Lindblad-Toh K."/>
            <person name="Eichler E.E."/>
            <person name="Ponting C.P."/>
        </authorList>
    </citation>
    <scope>NUCLEOTIDE SEQUENCE [LARGE SCALE GENOMIC DNA]</scope>
    <source>
        <strain evidence="1 3">C57BL/6J</strain>
    </source>
</reference>
<dbReference type="Ensembl" id="ENSMUST00000153990.8">
    <property type="protein sequence ID" value="ENSMUSP00000137724.2"/>
    <property type="gene ID" value="ENSMUSG00000026027.14"/>
</dbReference>
<gene>
    <name evidence="1 2" type="primary">Stradb</name>
</gene>
<reference evidence="1 3" key="2">
    <citation type="journal article" date="2011" name="PLoS Biol.">
        <title>Modernizing reference genome assemblies.</title>
        <authorList>
            <person name="Church D.M."/>
            <person name="Schneider V.A."/>
            <person name="Graves T."/>
            <person name="Auger K."/>
            <person name="Cunningham F."/>
            <person name="Bouk N."/>
            <person name="Chen H.C."/>
            <person name="Agarwala R."/>
            <person name="McLaren W.M."/>
            <person name="Ritchie G.R."/>
            <person name="Albracht D."/>
            <person name="Kremitzki M."/>
            <person name="Rock S."/>
            <person name="Kotkiewicz H."/>
            <person name="Kremitzki C."/>
            <person name="Wollam A."/>
            <person name="Trani L."/>
            <person name="Fulton L."/>
            <person name="Fulton R."/>
            <person name="Matthews L."/>
            <person name="Whitehead S."/>
            <person name="Chow W."/>
            <person name="Torrance J."/>
            <person name="Dunn M."/>
            <person name="Harden G."/>
            <person name="Threadgold G."/>
            <person name="Wood J."/>
            <person name="Collins J."/>
            <person name="Heath P."/>
            <person name="Griffiths G."/>
            <person name="Pelan S."/>
            <person name="Grafham D."/>
            <person name="Eichler E.E."/>
            <person name="Weinstock G."/>
            <person name="Mardis E.R."/>
            <person name="Wilson R.K."/>
            <person name="Howe K."/>
            <person name="Flicek P."/>
            <person name="Hubbard T."/>
        </authorList>
    </citation>
    <scope>NUCLEOTIDE SEQUENCE [LARGE SCALE GENOMIC DNA]</scope>
    <source>
        <strain evidence="1 3">C57BL/6J</strain>
    </source>
</reference>
<protein>
    <submittedName>
        <fullName evidence="1">STE20-related kinase adaptor beta</fullName>
    </submittedName>
</protein>
<dbReference type="Antibodypedia" id="19937">
    <property type="antibodies" value="385 antibodies from 38 providers"/>
</dbReference>
<reference evidence="1" key="4">
    <citation type="submission" date="2025-09" db="UniProtKB">
        <authorList>
            <consortium name="Ensembl"/>
        </authorList>
    </citation>
    <scope>IDENTIFICATION</scope>
    <source>
        <strain evidence="1">C57BL/6J</strain>
    </source>
</reference>
<dbReference type="Proteomes" id="UP000000589">
    <property type="component" value="Chromosome 1"/>
</dbReference>
<dbReference type="AlphaFoldDB" id="M0QW98"/>